<dbReference type="SUPFAM" id="SSF81383">
    <property type="entry name" value="F-box domain"/>
    <property type="match status" value="1"/>
</dbReference>
<dbReference type="SUPFAM" id="SSF52047">
    <property type="entry name" value="RNI-like"/>
    <property type="match status" value="1"/>
</dbReference>
<dbReference type="PANTHER" id="PTHR38926">
    <property type="entry name" value="F-BOX DOMAIN CONTAINING PROTEIN, EXPRESSED"/>
    <property type="match status" value="1"/>
</dbReference>
<dbReference type="SMART" id="SM00256">
    <property type="entry name" value="FBOX"/>
    <property type="match status" value="1"/>
</dbReference>
<evidence type="ECO:0000313" key="3">
    <source>
        <dbReference type="RefSeq" id="XP_034240673.1"/>
    </source>
</evidence>
<dbReference type="InterPro" id="IPR032675">
    <property type="entry name" value="LRR_dom_sf"/>
</dbReference>
<keyword evidence="2" id="KW-1185">Reference proteome</keyword>
<dbReference type="AlphaFoldDB" id="A0A6P8YLA9"/>
<evidence type="ECO:0000259" key="1">
    <source>
        <dbReference type="PROSITE" id="PS50181"/>
    </source>
</evidence>
<dbReference type="Pfam" id="PF12937">
    <property type="entry name" value="F-box-like"/>
    <property type="match status" value="1"/>
</dbReference>
<organism evidence="3">
    <name type="scientific">Thrips palmi</name>
    <name type="common">Melon thrips</name>
    <dbReference type="NCBI Taxonomy" id="161013"/>
    <lineage>
        <taxon>Eukaryota</taxon>
        <taxon>Metazoa</taxon>
        <taxon>Ecdysozoa</taxon>
        <taxon>Arthropoda</taxon>
        <taxon>Hexapoda</taxon>
        <taxon>Insecta</taxon>
        <taxon>Pterygota</taxon>
        <taxon>Neoptera</taxon>
        <taxon>Paraneoptera</taxon>
        <taxon>Thysanoptera</taxon>
        <taxon>Terebrantia</taxon>
        <taxon>Thripoidea</taxon>
        <taxon>Thripidae</taxon>
        <taxon>Thrips</taxon>
    </lineage>
</organism>
<dbReference type="OrthoDB" id="10257471at2759"/>
<accession>A0A6P8YLA9</accession>
<dbReference type="RefSeq" id="XP_034240673.1">
    <property type="nucleotide sequence ID" value="XM_034384782.1"/>
</dbReference>
<reference evidence="3" key="1">
    <citation type="submission" date="2025-08" db="UniProtKB">
        <authorList>
            <consortium name="RefSeq"/>
        </authorList>
    </citation>
    <scope>IDENTIFICATION</scope>
    <source>
        <tissue evidence="3">Total insect</tissue>
    </source>
</reference>
<dbReference type="Proteomes" id="UP000515158">
    <property type="component" value="Unplaced"/>
</dbReference>
<dbReference type="KEGG" id="tpal:117644955"/>
<dbReference type="Gene3D" id="1.20.1280.50">
    <property type="match status" value="1"/>
</dbReference>
<dbReference type="PROSITE" id="PS50181">
    <property type="entry name" value="FBOX"/>
    <property type="match status" value="1"/>
</dbReference>
<protein>
    <submittedName>
        <fullName evidence="3">F-box/LRR-repeat protein 20-like</fullName>
    </submittedName>
</protein>
<gene>
    <name evidence="3" type="primary">LOC117644955</name>
</gene>
<feature type="domain" description="F-box" evidence="1">
    <location>
        <begin position="6"/>
        <end position="52"/>
    </location>
</feature>
<dbReference type="PANTHER" id="PTHR38926:SF5">
    <property type="entry name" value="F-BOX AND LEUCINE-RICH REPEAT PROTEIN 6"/>
    <property type="match status" value="1"/>
</dbReference>
<name>A0A6P8YLA9_THRPL</name>
<dbReference type="InParanoid" id="A0A6P8YLA9"/>
<evidence type="ECO:0000313" key="2">
    <source>
        <dbReference type="Proteomes" id="UP000515158"/>
    </source>
</evidence>
<dbReference type="GeneID" id="117644955"/>
<dbReference type="InterPro" id="IPR001810">
    <property type="entry name" value="F-box_dom"/>
</dbReference>
<dbReference type="InterPro" id="IPR036047">
    <property type="entry name" value="F-box-like_dom_sf"/>
</dbReference>
<dbReference type="Gene3D" id="3.80.10.10">
    <property type="entry name" value="Ribonuclease Inhibitor"/>
    <property type="match status" value="1"/>
</dbReference>
<sequence>MEDEEDSPVATLPPELLQHVFSFLDMTNLCAVADVCRKWRDLSRCASLWRHRHVDLDCAEDGFLFLKIMKNAPELASITVEENSVPGFSDIEPLEPGSMVCDTVRALRVGLKDDESPHYDSALALLRRYSPTVETLELGALDAEILHALAAARRLRKLKIVSPLRESVTVSALRAAVQTCGAIEDLDLERMCEYAEQDDSTVEPSEVVREFVGATGSTLRSLNLPASFWGIEDDVLDEVVRKCVLLESLGAEFRYANRLIQCLPRLRSLRLVSSEQTATREYIEDLQQVVRLGVGDAVPLARVEHLALQLYYVAYQWEDADYATALMRLCPRLQSLDLDIEGFVYIAQDVQVTLGRLRNLLEAAGTARTRLNIFSEPNKAVEEAVLSVMPSIAELTFTTSKQC</sequence>
<proteinExistence type="predicted"/>